<proteinExistence type="predicted"/>
<reference evidence="2" key="1">
    <citation type="submission" date="2015-04" db="UniProtKB">
        <authorList>
            <consortium name="EnsemblPlants"/>
        </authorList>
    </citation>
    <scope>IDENTIFICATION</scope>
</reference>
<dbReference type="AlphaFoldDB" id="A0A0E0C9G2"/>
<dbReference type="Proteomes" id="UP000008021">
    <property type="component" value="Chromosome 1"/>
</dbReference>
<keyword evidence="1" id="KW-1133">Transmembrane helix</keyword>
<keyword evidence="3" id="KW-1185">Reference proteome</keyword>
<keyword evidence="1" id="KW-0472">Membrane</keyword>
<name>A0A0E0C9G2_9ORYZ</name>
<evidence type="ECO:0000256" key="1">
    <source>
        <dbReference type="SAM" id="Phobius"/>
    </source>
</evidence>
<feature type="transmembrane region" description="Helical" evidence="1">
    <location>
        <begin position="20"/>
        <end position="42"/>
    </location>
</feature>
<evidence type="ECO:0000313" key="3">
    <source>
        <dbReference type="Proteomes" id="UP000008021"/>
    </source>
</evidence>
<dbReference type="HOGENOM" id="CLU_3053691_0_0_1"/>
<dbReference type="EnsemblPlants" id="OMERI01G32210.1">
    <property type="protein sequence ID" value="OMERI01G32210.1"/>
    <property type="gene ID" value="OMERI01G32210"/>
</dbReference>
<protein>
    <submittedName>
        <fullName evidence="2">Uncharacterized protein</fullName>
    </submittedName>
</protein>
<reference evidence="2" key="2">
    <citation type="submission" date="2018-05" db="EMBL/GenBank/DDBJ databases">
        <title>OmerRS3 (Oryza meridionalis Reference Sequence Version 3).</title>
        <authorList>
            <person name="Zhang J."/>
            <person name="Kudrna D."/>
            <person name="Lee S."/>
            <person name="Talag J."/>
            <person name="Welchert J."/>
            <person name="Wing R.A."/>
        </authorList>
    </citation>
    <scope>NUCLEOTIDE SEQUENCE [LARGE SCALE GENOMIC DNA]</scope>
    <source>
        <strain evidence="2">cv. OR44</strain>
    </source>
</reference>
<keyword evidence="1" id="KW-0812">Transmembrane</keyword>
<accession>A0A0E0C9G2</accession>
<dbReference type="Gramene" id="OMERI01G32210.1">
    <property type="protein sequence ID" value="OMERI01G32210.1"/>
    <property type="gene ID" value="OMERI01G32210"/>
</dbReference>
<sequence>MIVEFFRSQSNSLTSCKNYLVVARLMVHSWKILQILQVLLILMTKMMKMINLIF</sequence>
<organism evidence="2">
    <name type="scientific">Oryza meridionalis</name>
    <dbReference type="NCBI Taxonomy" id="40149"/>
    <lineage>
        <taxon>Eukaryota</taxon>
        <taxon>Viridiplantae</taxon>
        <taxon>Streptophyta</taxon>
        <taxon>Embryophyta</taxon>
        <taxon>Tracheophyta</taxon>
        <taxon>Spermatophyta</taxon>
        <taxon>Magnoliopsida</taxon>
        <taxon>Liliopsida</taxon>
        <taxon>Poales</taxon>
        <taxon>Poaceae</taxon>
        <taxon>BOP clade</taxon>
        <taxon>Oryzoideae</taxon>
        <taxon>Oryzeae</taxon>
        <taxon>Oryzinae</taxon>
        <taxon>Oryza</taxon>
    </lineage>
</organism>
<evidence type="ECO:0000313" key="2">
    <source>
        <dbReference type="EnsemblPlants" id="OMERI01G32210.1"/>
    </source>
</evidence>